<comment type="subcellular location">
    <subcellularLocation>
        <location evidence="1">Cell outer membrane</location>
    </subcellularLocation>
</comment>
<feature type="domain" description="SusD-like N-terminal" evidence="8">
    <location>
        <begin position="75"/>
        <end position="236"/>
    </location>
</feature>
<dbReference type="Pfam" id="PF14322">
    <property type="entry name" value="SusD-like_3"/>
    <property type="match status" value="1"/>
</dbReference>
<accession>A0ABT3RQU2</accession>
<dbReference type="Pfam" id="PF07980">
    <property type="entry name" value="SusD_RagB"/>
    <property type="match status" value="1"/>
</dbReference>
<evidence type="ECO:0000256" key="6">
    <source>
        <dbReference type="SAM" id="Coils"/>
    </source>
</evidence>
<keyword evidence="5" id="KW-0998">Cell outer membrane</keyword>
<protein>
    <submittedName>
        <fullName evidence="9">RagB/SusD family nutrient uptake outer membrane protein</fullName>
    </submittedName>
</protein>
<keyword evidence="4" id="KW-0472">Membrane</keyword>
<evidence type="ECO:0000259" key="7">
    <source>
        <dbReference type="Pfam" id="PF07980"/>
    </source>
</evidence>
<keyword evidence="6" id="KW-0175">Coiled coil</keyword>
<dbReference type="SUPFAM" id="SSF48452">
    <property type="entry name" value="TPR-like"/>
    <property type="match status" value="1"/>
</dbReference>
<feature type="domain" description="RagB/SusD" evidence="7">
    <location>
        <begin position="348"/>
        <end position="475"/>
    </location>
</feature>
<dbReference type="Gene3D" id="1.25.40.900">
    <property type="match status" value="1"/>
</dbReference>
<dbReference type="Proteomes" id="UP001209885">
    <property type="component" value="Unassembled WGS sequence"/>
</dbReference>
<feature type="coiled-coil region" evidence="6">
    <location>
        <begin position="360"/>
        <end position="387"/>
    </location>
</feature>
<name>A0ABT3RQU2_9BACT</name>
<evidence type="ECO:0000256" key="1">
    <source>
        <dbReference type="ARBA" id="ARBA00004442"/>
    </source>
</evidence>
<evidence type="ECO:0000256" key="4">
    <source>
        <dbReference type="ARBA" id="ARBA00023136"/>
    </source>
</evidence>
<dbReference type="Gene3D" id="2.20.20.130">
    <property type="match status" value="1"/>
</dbReference>
<dbReference type="InterPro" id="IPR033985">
    <property type="entry name" value="SusD-like_N"/>
</dbReference>
<evidence type="ECO:0000256" key="2">
    <source>
        <dbReference type="ARBA" id="ARBA00006275"/>
    </source>
</evidence>
<sequence>MRKYYKYIIAILLLSSGCESILDVEPTDIIIEDQAFKSLRDVEAGAIAAYGFVSEENIIEFSSLASDDVLRPSTNSGHGVQINSWAYVASNNEAADLWYNAYRSIAQANRVLYSIDQLINNGEIKNDEISSANHLKSEMLALRAHQHLNLYRAMGEKYGNDALAVPYMDLEDNNNNNRPDGLETDLKPARLKCPEFFEELFDDIDQALQNITIETVNSQNIYRFNYYAIKALEARAALYSEKYDRAINASNDVINNVDLCSFNDYENLWLDSESSGVLFKLNRTVNDDFIGRIWTFNLTDISFAPSNELVDLLSPYDIRYYTTFYKPENGERIVYKYPGKVGGYWFLNDVKVYRVSEMYLIRAEASLKKINIDIDQANEDLMSLRNERIYLYNHNTINDKDQLINEILLERRKEFAYEGHRFFDLKRNQLPLERSPLDCGGSIPCELEAGNFRFNLPIPQEEVFANKNIQQNPGYGQN</sequence>
<reference evidence="9 10" key="1">
    <citation type="submission" date="2022-11" db="EMBL/GenBank/DDBJ databases">
        <title>The characterization of three novel Bacteroidetes species and genomic analysis of their roles in tidal elemental geochemical cycles.</title>
        <authorList>
            <person name="Ma K."/>
        </authorList>
    </citation>
    <scope>NUCLEOTIDE SEQUENCE [LARGE SCALE GENOMIC DNA]</scope>
    <source>
        <strain evidence="9 10">M17</strain>
    </source>
</reference>
<dbReference type="InterPro" id="IPR012944">
    <property type="entry name" value="SusD_RagB_dom"/>
</dbReference>
<keyword evidence="10" id="KW-1185">Reference proteome</keyword>
<gene>
    <name evidence="9" type="ORF">OO013_08750</name>
</gene>
<evidence type="ECO:0000313" key="9">
    <source>
        <dbReference type="EMBL" id="MCX2743952.1"/>
    </source>
</evidence>
<dbReference type="PROSITE" id="PS51257">
    <property type="entry name" value="PROKAR_LIPOPROTEIN"/>
    <property type="match status" value="1"/>
</dbReference>
<comment type="caution">
    <text evidence="9">The sequence shown here is derived from an EMBL/GenBank/DDBJ whole genome shotgun (WGS) entry which is preliminary data.</text>
</comment>
<evidence type="ECO:0000256" key="3">
    <source>
        <dbReference type="ARBA" id="ARBA00022729"/>
    </source>
</evidence>
<evidence type="ECO:0000259" key="8">
    <source>
        <dbReference type="Pfam" id="PF14322"/>
    </source>
</evidence>
<evidence type="ECO:0000313" key="10">
    <source>
        <dbReference type="Proteomes" id="UP001209885"/>
    </source>
</evidence>
<dbReference type="EMBL" id="JAPFQN010000005">
    <property type="protein sequence ID" value="MCX2743952.1"/>
    <property type="molecule type" value="Genomic_DNA"/>
</dbReference>
<keyword evidence="3" id="KW-0732">Signal</keyword>
<evidence type="ECO:0000256" key="5">
    <source>
        <dbReference type="ARBA" id="ARBA00023237"/>
    </source>
</evidence>
<dbReference type="InterPro" id="IPR011990">
    <property type="entry name" value="TPR-like_helical_dom_sf"/>
</dbReference>
<organism evidence="9 10">
    <name type="scientific">Mangrovivirga halotolerans</name>
    <dbReference type="NCBI Taxonomy" id="2993936"/>
    <lineage>
        <taxon>Bacteria</taxon>
        <taxon>Pseudomonadati</taxon>
        <taxon>Bacteroidota</taxon>
        <taxon>Cytophagia</taxon>
        <taxon>Cytophagales</taxon>
        <taxon>Mangrovivirgaceae</taxon>
        <taxon>Mangrovivirga</taxon>
    </lineage>
</organism>
<dbReference type="RefSeq" id="WP_266056421.1">
    <property type="nucleotide sequence ID" value="NZ_JAPFQN010000005.1"/>
</dbReference>
<proteinExistence type="inferred from homology"/>
<comment type="similarity">
    <text evidence="2">Belongs to the SusD family.</text>
</comment>
<dbReference type="Gene3D" id="1.25.40.390">
    <property type="match status" value="1"/>
</dbReference>